<proteinExistence type="predicted"/>
<dbReference type="RefSeq" id="WP_054566941.1">
    <property type="nucleotide sequence ID" value="NZ_FAOZ01000001.1"/>
</dbReference>
<gene>
    <name evidence="4" type="ORF">Ga0074812_101377</name>
</gene>
<dbReference type="EMBL" id="FAOZ01000001">
    <property type="protein sequence ID" value="CUU53879.1"/>
    <property type="molecule type" value="Genomic_DNA"/>
</dbReference>
<dbReference type="GO" id="GO:0003700">
    <property type="term" value="F:DNA-binding transcription factor activity"/>
    <property type="evidence" value="ECO:0007669"/>
    <property type="project" value="TreeGrafter"/>
</dbReference>
<feature type="DNA-binding region" description="H-T-H motif" evidence="2">
    <location>
        <begin position="42"/>
        <end position="61"/>
    </location>
</feature>
<dbReference type="PANTHER" id="PTHR30055">
    <property type="entry name" value="HTH-TYPE TRANSCRIPTIONAL REGULATOR RUTR"/>
    <property type="match status" value="1"/>
</dbReference>
<sequence>MKSRVTRGYQQRQRSEAAAANTERILAAGAELFTRHPFDQVTLAMVAEHAEVGVQTVIRRFGTKDGLVRAISAWMAPQIEATRGIPDVSDPAVVAERLARHYERWGDVTDRAIRQQDASPALAEVAEAGRRAHRDWTATAFAAELEGLAPDRRHDLLGRLAAVCGVELWLVLRRDQAMSVEATRHAVADLIAACLRSP</sequence>
<reference evidence="5" key="1">
    <citation type="submission" date="2015-11" db="EMBL/GenBank/DDBJ databases">
        <authorList>
            <person name="Varghese N."/>
        </authorList>
    </citation>
    <scope>NUCLEOTIDE SEQUENCE [LARGE SCALE GENOMIC DNA]</scope>
    <source>
        <strain evidence="5">DSM 45899</strain>
    </source>
</reference>
<evidence type="ECO:0000313" key="4">
    <source>
        <dbReference type="EMBL" id="CUU53879.1"/>
    </source>
</evidence>
<dbReference type="Gene3D" id="1.10.357.10">
    <property type="entry name" value="Tetracycline Repressor, domain 2"/>
    <property type="match status" value="1"/>
</dbReference>
<evidence type="ECO:0000256" key="2">
    <source>
        <dbReference type="PROSITE-ProRule" id="PRU00335"/>
    </source>
</evidence>
<dbReference type="PROSITE" id="PS50977">
    <property type="entry name" value="HTH_TETR_2"/>
    <property type="match status" value="1"/>
</dbReference>
<evidence type="ECO:0000259" key="3">
    <source>
        <dbReference type="PROSITE" id="PS50977"/>
    </source>
</evidence>
<organism evidence="4 5">
    <name type="scientific">Parafrankia irregularis</name>
    <dbReference type="NCBI Taxonomy" id="795642"/>
    <lineage>
        <taxon>Bacteria</taxon>
        <taxon>Bacillati</taxon>
        <taxon>Actinomycetota</taxon>
        <taxon>Actinomycetes</taxon>
        <taxon>Frankiales</taxon>
        <taxon>Frankiaceae</taxon>
        <taxon>Parafrankia</taxon>
    </lineage>
</organism>
<dbReference type="GO" id="GO:0000976">
    <property type="term" value="F:transcription cis-regulatory region binding"/>
    <property type="evidence" value="ECO:0007669"/>
    <property type="project" value="TreeGrafter"/>
</dbReference>
<accession>A0A0S4QEJ5</accession>
<evidence type="ECO:0000313" key="5">
    <source>
        <dbReference type="Proteomes" id="UP000198802"/>
    </source>
</evidence>
<feature type="domain" description="HTH tetR-type" evidence="3">
    <location>
        <begin position="19"/>
        <end position="79"/>
    </location>
</feature>
<dbReference type="PANTHER" id="PTHR30055:SF146">
    <property type="entry name" value="HTH-TYPE TRANSCRIPTIONAL DUAL REGULATOR CECR"/>
    <property type="match status" value="1"/>
</dbReference>
<keyword evidence="5" id="KW-1185">Reference proteome</keyword>
<dbReference type="InterPro" id="IPR009057">
    <property type="entry name" value="Homeodomain-like_sf"/>
</dbReference>
<dbReference type="Proteomes" id="UP000198802">
    <property type="component" value="Unassembled WGS sequence"/>
</dbReference>
<evidence type="ECO:0000256" key="1">
    <source>
        <dbReference type="ARBA" id="ARBA00023125"/>
    </source>
</evidence>
<protein>
    <submittedName>
        <fullName evidence="4">DNA-binding transcriptional regulator, AcrR family</fullName>
    </submittedName>
</protein>
<dbReference type="SUPFAM" id="SSF46689">
    <property type="entry name" value="Homeodomain-like"/>
    <property type="match status" value="1"/>
</dbReference>
<dbReference type="InterPro" id="IPR050109">
    <property type="entry name" value="HTH-type_TetR-like_transc_reg"/>
</dbReference>
<dbReference type="Pfam" id="PF00440">
    <property type="entry name" value="TetR_N"/>
    <property type="match status" value="1"/>
</dbReference>
<dbReference type="AlphaFoldDB" id="A0A0S4QEJ5"/>
<keyword evidence="1 2" id="KW-0238">DNA-binding</keyword>
<name>A0A0S4QEJ5_9ACTN</name>
<dbReference type="InterPro" id="IPR001647">
    <property type="entry name" value="HTH_TetR"/>
</dbReference>